<evidence type="ECO:0000256" key="1">
    <source>
        <dbReference type="ARBA" id="ARBA00023002"/>
    </source>
</evidence>
<dbReference type="GO" id="GO:0016627">
    <property type="term" value="F:oxidoreductase activity, acting on the CH-CH group of donors"/>
    <property type="evidence" value="ECO:0007669"/>
    <property type="project" value="TreeGrafter"/>
</dbReference>
<dbReference type="InterPro" id="IPR019920">
    <property type="entry name" value="F420-binding_dom_put"/>
</dbReference>
<feature type="domain" description="Pyridoxamine 5'-phosphate oxidase N-terminal" evidence="2">
    <location>
        <begin position="7"/>
        <end position="132"/>
    </location>
</feature>
<evidence type="ECO:0000313" key="3">
    <source>
        <dbReference type="EMBL" id="GCF09092.1"/>
    </source>
</evidence>
<dbReference type="PANTHER" id="PTHR35176:SF1">
    <property type="entry name" value="F420H(2)-DEPENDENT BILIVERDIN REDUCTASE"/>
    <property type="match status" value="1"/>
</dbReference>
<gene>
    <name evidence="3" type="ORF">KDI_26560</name>
</gene>
<dbReference type="GO" id="GO:0070967">
    <property type="term" value="F:coenzyme F420 binding"/>
    <property type="evidence" value="ECO:0007669"/>
    <property type="project" value="TreeGrafter"/>
</dbReference>
<dbReference type="InterPro" id="IPR012349">
    <property type="entry name" value="Split_barrel_FMN-bd"/>
</dbReference>
<dbReference type="AlphaFoldDB" id="A0A5A5TCC7"/>
<dbReference type="Pfam" id="PF01243">
    <property type="entry name" value="PNPOx_N"/>
    <property type="match status" value="1"/>
</dbReference>
<dbReference type="Proteomes" id="UP000322530">
    <property type="component" value="Unassembled WGS sequence"/>
</dbReference>
<dbReference type="RefSeq" id="WP_149402050.1">
    <property type="nucleotide sequence ID" value="NZ_BIXY01000036.1"/>
</dbReference>
<protein>
    <submittedName>
        <fullName evidence="3">PPOX class F420-dependent enzyme</fullName>
    </submittedName>
</protein>
<organism evidence="3 4">
    <name type="scientific">Dictyobacter arantiisoli</name>
    <dbReference type="NCBI Taxonomy" id="2014874"/>
    <lineage>
        <taxon>Bacteria</taxon>
        <taxon>Bacillati</taxon>
        <taxon>Chloroflexota</taxon>
        <taxon>Ktedonobacteria</taxon>
        <taxon>Ktedonobacterales</taxon>
        <taxon>Dictyobacteraceae</taxon>
        <taxon>Dictyobacter</taxon>
    </lineage>
</organism>
<dbReference type="PANTHER" id="PTHR35176">
    <property type="entry name" value="HEME OXYGENASE HI_0854-RELATED"/>
    <property type="match status" value="1"/>
</dbReference>
<reference evidence="3 4" key="1">
    <citation type="submission" date="2019-01" db="EMBL/GenBank/DDBJ databases">
        <title>Draft genome sequence of Dictyobacter sp. Uno17.</title>
        <authorList>
            <person name="Wang C.M."/>
            <person name="Zheng Y."/>
            <person name="Sakai Y."/>
            <person name="Abe K."/>
            <person name="Yokota A."/>
            <person name="Yabe S."/>
        </authorList>
    </citation>
    <scope>NUCLEOTIDE SEQUENCE [LARGE SCALE GENOMIC DNA]</scope>
    <source>
        <strain evidence="3 4">Uno17</strain>
    </source>
</reference>
<dbReference type="InterPro" id="IPR052019">
    <property type="entry name" value="F420H2_bilvrd_red/Heme_oxyg"/>
</dbReference>
<proteinExistence type="predicted"/>
<dbReference type="EMBL" id="BIXY01000036">
    <property type="protein sequence ID" value="GCF09092.1"/>
    <property type="molecule type" value="Genomic_DNA"/>
</dbReference>
<dbReference type="SUPFAM" id="SSF50475">
    <property type="entry name" value="FMN-binding split barrel"/>
    <property type="match status" value="1"/>
</dbReference>
<dbReference type="Gene3D" id="2.30.110.10">
    <property type="entry name" value="Electron Transport, Fmn-binding Protein, Chain A"/>
    <property type="match status" value="1"/>
</dbReference>
<name>A0A5A5TCC7_9CHLR</name>
<sequence>MAVTTISEECRTFLSEKVHTAKLATVRVDGRPHVAPIWFVLDGDTVIFMTGRDTVKGKNLARTGQASLCVDDEYPPFSYAMIDGTVTLSEDLKEMKPWSTKLAARYMGEAEAEAFGARNAVEGELLVRLTPTNIVFLKNIAD</sequence>
<dbReference type="GO" id="GO:0005829">
    <property type="term" value="C:cytosol"/>
    <property type="evidence" value="ECO:0007669"/>
    <property type="project" value="TreeGrafter"/>
</dbReference>
<accession>A0A5A5TCC7</accession>
<keyword evidence="1" id="KW-0560">Oxidoreductase</keyword>
<dbReference type="OrthoDB" id="159383at2"/>
<comment type="caution">
    <text evidence="3">The sequence shown here is derived from an EMBL/GenBank/DDBJ whole genome shotgun (WGS) entry which is preliminary data.</text>
</comment>
<evidence type="ECO:0000259" key="2">
    <source>
        <dbReference type="Pfam" id="PF01243"/>
    </source>
</evidence>
<keyword evidence="4" id="KW-1185">Reference proteome</keyword>
<evidence type="ECO:0000313" key="4">
    <source>
        <dbReference type="Proteomes" id="UP000322530"/>
    </source>
</evidence>
<dbReference type="InterPro" id="IPR011576">
    <property type="entry name" value="Pyridox_Oxase_N"/>
</dbReference>
<dbReference type="NCBIfam" id="TIGR03618">
    <property type="entry name" value="Rv1155_F420"/>
    <property type="match status" value="1"/>
</dbReference>